<dbReference type="STRING" id="4540.A0A3L6QAC7"/>
<protein>
    <submittedName>
        <fullName evidence="3">Glutathione S-transferase T3-like</fullName>
    </submittedName>
</protein>
<feature type="domain" description="No apical meristem-associated C-terminal" evidence="2">
    <location>
        <begin position="153"/>
        <end position="267"/>
    </location>
</feature>
<organism evidence="3 4">
    <name type="scientific">Panicum miliaceum</name>
    <name type="common">Proso millet</name>
    <name type="synonym">Broomcorn millet</name>
    <dbReference type="NCBI Taxonomy" id="4540"/>
    <lineage>
        <taxon>Eukaryota</taxon>
        <taxon>Viridiplantae</taxon>
        <taxon>Streptophyta</taxon>
        <taxon>Embryophyta</taxon>
        <taxon>Tracheophyta</taxon>
        <taxon>Spermatophyta</taxon>
        <taxon>Magnoliopsida</taxon>
        <taxon>Liliopsida</taxon>
        <taxon>Poales</taxon>
        <taxon>Poaceae</taxon>
        <taxon>PACMAD clade</taxon>
        <taxon>Panicoideae</taxon>
        <taxon>Panicodae</taxon>
        <taxon>Paniceae</taxon>
        <taxon>Panicinae</taxon>
        <taxon>Panicum</taxon>
        <taxon>Panicum sect. Panicum</taxon>
    </lineage>
</organism>
<dbReference type="Proteomes" id="UP000275267">
    <property type="component" value="Unassembled WGS sequence"/>
</dbReference>
<feature type="compositionally biased region" description="Basic and acidic residues" evidence="1">
    <location>
        <begin position="230"/>
        <end position="239"/>
    </location>
</feature>
<accession>A0A3L6QAC7</accession>
<evidence type="ECO:0000256" key="1">
    <source>
        <dbReference type="SAM" id="MobiDB-lite"/>
    </source>
</evidence>
<feature type="compositionally biased region" description="Polar residues" evidence="1">
    <location>
        <begin position="27"/>
        <end position="42"/>
    </location>
</feature>
<evidence type="ECO:0000259" key="2">
    <source>
        <dbReference type="Pfam" id="PF14303"/>
    </source>
</evidence>
<dbReference type="OrthoDB" id="691997at2759"/>
<dbReference type="PANTHER" id="PTHR45125">
    <property type="entry name" value="F21J9.4-RELATED"/>
    <property type="match status" value="1"/>
</dbReference>
<reference evidence="4" key="1">
    <citation type="journal article" date="2019" name="Nat. Commun.">
        <title>The genome of broomcorn millet.</title>
        <authorList>
            <person name="Zou C."/>
            <person name="Miki D."/>
            <person name="Li D."/>
            <person name="Tang Q."/>
            <person name="Xiao L."/>
            <person name="Rajput S."/>
            <person name="Deng P."/>
            <person name="Jia W."/>
            <person name="Huang R."/>
            <person name="Zhang M."/>
            <person name="Sun Y."/>
            <person name="Hu J."/>
            <person name="Fu X."/>
            <person name="Schnable P.S."/>
            <person name="Li F."/>
            <person name="Zhang H."/>
            <person name="Feng B."/>
            <person name="Zhu X."/>
            <person name="Liu R."/>
            <person name="Schnable J.C."/>
            <person name="Zhu J.-K."/>
            <person name="Zhang H."/>
        </authorList>
    </citation>
    <scope>NUCLEOTIDE SEQUENCE [LARGE SCALE GENOMIC DNA]</scope>
</reference>
<proteinExistence type="predicted"/>
<keyword evidence="4" id="KW-1185">Reference proteome</keyword>
<feature type="region of interest" description="Disordered" evidence="1">
    <location>
        <begin position="254"/>
        <end position="274"/>
    </location>
</feature>
<dbReference type="InterPro" id="IPR029466">
    <property type="entry name" value="NAM-associated_C"/>
</dbReference>
<comment type="caution">
    <text evidence="3">The sequence shown here is derived from an EMBL/GenBank/DDBJ whole genome shotgun (WGS) entry which is preliminary data.</text>
</comment>
<name>A0A3L6QAC7_PANMI</name>
<evidence type="ECO:0000313" key="4">
    <source>
        <dbReference type="Proteomes" id="UP000275267"/>
    </source>
</evidence>
<evidence type="ECO:0000313" key="3">
    <source>
        <dbReference type="EMBL" id="RLM75525.1"/>
    </source>
</evidence>
<gene>
    <name evidence="3" type="ORF">C2845_PM15G06880</name>
</gene>
<dbReference type="GO" id="GO:0016740">
    <property type="term" value="F:transferase activity"/>
    <property type="evidence" value="ECO:0007669"/>
    <property type="project" value="UniProtKB-KW"/>
</dbReference>
<dbReference type="AlphaFoldDB" id="A0A3L6QAC7"/>
<feature type="compositionally biased region" description="Polar residues" evidence="1">
    <location>
        <begin position="190"/>
        <end position="212"/>
    </location>
</feature>
<feature type="region of interest" description="Disordered" evidence="1">
    <location>
        <begin position="1"/>
        <end position="49"/>
    </location>
</feature>
<dbReference type="EMBL" id="PQIB02000013">
    <property type="protein sequence ID" value="RLM75525.1"/>
    <property type="molecule type" value="Genomic_DNA"/>
</dbReference>
<feature type="region of interest" description="Disordered" evidence="1">
    <location>
        <begin position="171"/>
        <end position="240"/>
    </location>
</feature>
<sequence length="274" mass="31740">MEGQRYWTNMVEGNDDLPLDDFSSPPEEQQSPVIKSTPSARPNQKRSKNFNEQEDQLLVSAWLNISTDPVQSTNQTNGSFWTRVYDYYHSNKEFTSDRSQSSLLHRWKGILENVNKFCGCVTRIEGRNQSGVTFQDKLIQTWALFKAKDKENKSFQFLHCWNILRNQPKWHEKRKQMASQKQLGNKKQKANMDSSPRTSTPINVDSSHNAVTDNAPPEADQRKRPMGNKKAKEALRRGGGEACVEALDHLWAKKESLMQRKNRRKKRDTTSHMN</sequence>
<dbReference type="PANTHER" id="PTHR45125:SF51">
    <property type="entry name" value="F21J9.4-RELATED"/>
    <property type="match status" value="1"/>
</dbReference>
<dbReference type="Pfam" id="PF14303">
    <property type="entry name" value="NAM-associated"/>
    <property type="match status" value="1"/>
</dbReference>